<evidence type="ECO:0000256" key="5">
    <source>
        <dbReference type="ARBA" id="ARBA00022833"/>
    </source>
</evidence>
<feature type="domain" description="C2H2-type" evidence="12">
    <location>
        <begin position="575"/>
        <end position="597"/>
    </location>
</feature>
<keyword evidence="5" id="KW-0862">Zinc</keyword>
<feature type="domain" description="C2H2-type" evidence="12">
    <location>
        <begin position="603"/>
        <end position="632"/>
    </location>
</feature>
<evidence type="ECO:0000256" key="6">
    <source>
        <dbReference type="ARBA" id="ARBA00023015"/>
    </source>
</evidence>
<evidence type="ECO:0000313" key="14">
    <source>
        <dbReference type="Proteomes" id="UP001304895"/>
    </source>
</evidence>
<evidence type="ECO:0000256" key="3">
    <source>
        <dbReference type="ARBA" id="ARBA00022737"/>
    </source>
</evidence>
<comment type="caution">
    <text evidence="13">The sequence shown here is derived from an EMBL/GenBank/DDBJ whole genome shotgun (WGS) entry which is preliminary data.</text>
</comment>
<keyword evidence="4 10" id="KW-0863">Zinc-finger</keyword>
<feature type="compositionally biased region" description="Low complexity" evidence="11">
    <location>
        <begin position="398"/>
        <end position="412"/>
    </location>
</feature>
<accession>A0AAN6UFR5</accession>
<evidence type="ECO:0000256" key="11">
    <source>
        <dbReference type="SAM" id="MobiDB-lite"/>
    </source>
</evidence>
<dbReference type="PROSITE" id="PS00028">
    <property type="entry name" value="ZINC_FINGER_C2H2_1"/>
    <property type="match status" value="4"/>
</dbReference>
<dbReference type="GO" id="GO:0000981">
    <property type="term" value="F:DNA-binding transcription factor activity, RNA polymerase II-specific"/>
    <property type="evidence" value="ECO:0007669"/>
    <property type="project" value="TreeGrafter"/>
</dbReference>
<feature type="region of interest" description="Disordered" evidence="11">
    <location>
        <begin position="1"/>
        <end position="74"/>
    </location>
</feature>
<keyword evidence="7" id="KW-0238">DNA-binding</keyword>
<keyword evidence="14" id="KW-1185">Reference proteome</keyword>
<name>A0AAN6UFR5_9PEZI</name>
<comment type="subcellular location">
    <subcellularLocation>
        <location evidence="1">Nucleus</location>
    </subcellularLocation>
</comment>
<proteinExistence type="predicted"/>
<organism evidence="13 14">
    <name type="scientific">Trichocladium antarcticum</name>
    <dbReference type="NCBI Taxonomy" id="1450529"/>
    <lineage>
        <taxon>Eukaryota</taxon>
        <taxon>Fungi</taxon>
        <taxon>Dikarya</taxon>
        <taxon>Ascomycota</taxon>
        <taxon>Pezizomycotina</taxon>
        <taxon>Sordariomycetes</taxon>
        <taxon>Sordariomycetidae</taxon>
        <taxon>Sordariales</taxon>
        <taxon>Chaetomiaceae</taxon>
        <taxon>Trichocladium</taxon>
    </lineage>
</organism>
<feature type="compositionally biased region" description="Low complexity" evidence="11">
    <location>
        <begin position="13"/>
        <end position="23"/>
    </location>
</feature>
<keyword evidence="2" id="KW-0479">Metal-binding</keyword>
<dbReference type="SMART" id="SM00355">
    <property type="entry name" value="ZnF_C2H2"/>
    <property type="match status" value="6"/>
</dbReference>
<dbReference type="PANTHER" id="PTHR23235:SF142">
    <property type="entry name" value="ZINC FINGER PROTEIN 384"/>
    <property type="match status" value="1"/>
</dbReference>
<dbReference type="FunFam" id="3.30.160.60:FF:001009">
    <property type="entry name" value="Zinc finger protein 26"/>
    <property type="match status" value="1"/>
</dbReference>
<evidence type="ECO:0000256" key="4">
    <source>
        <dbReference type="ARBA" id="ARBA00022771"/>
    </source>
</evidence>
<dbReference type="Gene3D" id="3.30.160.60">
    <property type="entry name" value="Classic Zinc Finger"/>
    <property type="match status" value="5"/>
</dbReference>
<keyword evidence="6" id="KW-0805">Transcription regulation</keyword>
<gene>
    <name evidence="13" type="ORF">BT67DRAFT_387015</name>
</gene>
<evidence type="ECO:0000256" key="1">
    <source>
        <dbReference type="ARBA" id="ARBA00004123"/>
    </source>
</evidence>
<evidence type="ECO:0000313" key="13">
    <source>
        <dbReference type="EMBL" id="KAK4131890.1"/>
    </source>
</evidence>
<reference evidence="13" key="2">
    <citation type="submission" date="2023-05" db="EMBL/GenBank/DDBJ databases">
        <authorList>
            <consortium name="Lawrence Berkeley National Laboratory"/>
            <person name="Steindorff A."/>
            <person name="Hensen N."/>
            <person name="Bonometti L."/>
            <person name="Westerberg I."/>
            <person name="Brannstrom I.O."/>
            <person name="Guillou S."/>
            <person name="Cros-Aarteil S."/>
            <person name="Calhoun S."/>
            <person name="Haridas S."/>
            <person name="Kuo A."/>
            <person name="Mondo S."/>
            <person name="Pangilinan J."/>
            <person name="Riley R."/>
            <person name="Labutti K."/>
            <person name="Andreopoulos B."/>
            <person name="Lipzen A."/>
            <person name="Chen C."/>
            <person name="Yanf M."/>
            <person name="Daum C."/>
            <person name="Ng V."/>
            <person name="Clum A."/>
            <person name="Ohm R."/>
            <person name="Martin F."/>
            <person name="Silar P."/>
            <person name="Natvig D."/>
            <person name="Lalanne C."/>
            <person name="Gautier V."/>
            <person name="Ament-Velasquez S.L."/>
            <person name="Kruys A."/>
            <person name="Hutchinson M.I."/>
            <person name="Powell A.J."/>
            <person name="Barry K."/>
            <person name="Miller A.N."/>
            <person name="Grigoriev I.V."/>
            <person name="Debuchy R."/>
            <person name="Gladieux P."/>
            <person name="Thoren M.H."/>
            <person name="Johannesson H."/>
        </authorList>
    </citation>
    <scope>NUCLEOTIDE SEQUENCE</scope>
    <source>
        <strain evidence="13">CBS 123565</strain>
    </source>
</reference>
<sequence length="655" mass="71307">MDGSWEPADRFPGNGNANGNGNNFHRHSQSTSNHMGFDFHAMMQPPHLGSGGPPTPANAARLQGAGGGGGGSSSSIAYESHDDLCVDRCMGVGLYNGFQQFNHRGGPSSSQARWARENPISRYDFSTGPDLLPVQFRTEHYAPPAPDPFPSWFGHPLNPGVPCSDDDCHSMEDMSCCDSQCTMTDKCTDLACADTDDACTDQSCPTRTVPAPSSEVVDGAAALISINHSPEANHHSFNLQQQVMSDLGFAMSNTPQQNYLLPPGLLPGPLGNITNHLLASHAEAESSCSSPCPLDDLRNYSFCHIPMYNTPFPFGQYSPAGADLQMNLDLVECGAEIQGPDAFIAHFNAQHRHQLTTAGSPNPFPASANRQHGRSVLASTETMSPPATPLDTSDSGRSSTTPSPLTPLSDSTKMPHVKQARSTSIVSFASHSVDMAPDEEHRCLWREEGSAEICGHLFADAEDLFKHASETHIKHAQKGAQGFRCGWDDCPRSDVGAAGFPQRSKIERHMQTHIGHKPHICPTCNKGFSAKQALTQHMFIHSNEKPLVCNICHKTFRYPSALTMHQRVHSGLKPLKCPVCGKGFSESSNLSKHKRTHEVKGRFTCIVPGCDRNFHRQDQLRRHMKTHSKEGDSKSLEMLEASLEAVFEQQQQAQS</sequence>
<keyword evidence="9" id="KW-0539">Nucleus</keyword>
<dbReference type="GO" id="GO:0005634">
    <property type="term" value="C:nucleus"/>
    <property type="evidence" value="ECO:0007669"/>
    <property type="project" value="UniProtKB-SubCell"/>
</dbReference>
<evidence type="ECO:0000256" key="7">
    <source>
        <dbReference type="ARBA" id="ARBA00023125"/>
    </source>
</evidence>
<feature type="domain" description="C2H2-type" evidence="12">
    <location>
        <begin position="547"/>
        <end position="574"/>
    </location>
</feature>
<evidence type="ECO:0000256" key="8">
    <source>
        <dbReference type="ARBA" id="ARBA00023163"/>
    </source>
</evidence>
<keyword evidence="8" id="KW-0804">Transcription</keyword>
<evidence type="ECO:0000256" key="10">
    <source>
        <dbReference type="PROSITE-ProRule" id="PRU00042"/>
    </source>
</evidence>
<protein>
    <recommendedName>
        <fullName evidence="12">C2H2-type domain-containing protein</fullName>
    </recommendedName>
</protein>
<dbReference type="GO" id="GO:0000978">
    <property type="term" value="F:RNA polymerase II cis-regulatory region sequence-specific DNA binding"/>
    <property type="evidence" value="ECO:0007669"/>
    <property type="project" value="TreeGrafter"/>
</dbReference>
<feature type="compositionally biased region" description="Polar residues" evidence="11">
    <location>
        <begin position="377"/>
        <end position="397"/>
    </location>
</feature>
<reference evidence="13" key="1">
    <citation type="journal article" date="2023" name="Mol. Phylogenet. Evol.">
        <title>Genome-scale phylogeny and comparative genomics of the fungal order Sordariales.</title>
        <authorList>
            <person name="Hensen N."/>
            <person name="Bonometti L."/>
            <person name="Westerberg I."/>
            <person name="Brannstrom I.O."/>
            <person name="Guillou S."/>
            <person name="Cros-Aarteil S."/>
            <person name="Calhoun S."/>
            <person name="Haridas S."/>
            <person name="Kuo A."/>
            <person name="Mondo S."/>
            <person name="Pangilinan J."/>
            <person name="Riley R."/>
            <person name="LaButti K."/>
            <person name="Andreopoulos B."/>
            <person name="Lipzen A."/>
            <person name="Chen C."/>
            <person name="Yan M."/>
            <person name="Daum C."/>
            <person name="Ng V."/>
            <person name="Clum A."/>
            <person name="Steindorff A."/>
            <person name="Ohm R.A."/>
            <person name="Martin F."/>
            <person name="Silar P."/>
            <person name="Natvig D.O."/>
            <person name="Lalanne C."/>
            <person name="Gautier V."/>
            <person name="Ament-Velasquez S.L."/>
            <person name="Kruys A."/>
            <person name="Hutchinson M.I."/>
            <person name="Powell A.J."/>
            <person name="Barry K."/>
            <person name="Miller A.N."/>
            <person name="Grigoriev I.V."/>
            <person name="Debuchy R."/>
            <person name="Gladieux P."/>
            <person name="Hiltunen Thoren M."/>
            <person name="Johannesson H."/>
        </authorList>
    </citation>
    <scope>NUCLEOTIDE SEQUENCE</scope>
    <source>
        <strain evidence="13">CBS 123565</strain>
    </source>
</reference>
<dbReference type="PROSITE" id="PS50157">
    <property type="entry name" value="ZINC_FINGER_C2H2_2"/>
    <property type="match status" value="4"/>
</dbReference>
<dbReference type="GO" id="GO:0008270">
    <property type="term" value="F:zinc ion binding"/>
    <property type="evidence" value="ECO:0007669"/>
    <property type="project" value="UniProtKB-KW"/>
</dbReference>
<evidence type="ECO:0000256" key="2">
    <source>
        <dbReference type="ARBA" id="ARBA00022723"/>
    </source>
</evidence>
<dbReference type="Proteomes" id="UP001304895">
    <property type="component" value="Unassembled WGS sequence"/>
</dbReference>
<dbReference type="EMBL" id="MU853421">
    <property type="protein sequence ID" value="KAK4131890.1"/>
    <property type="molecule type" value="Genomic_DNA"/>
</dbReference>
<dbReference type="InterPro" id="IPR036236">
    <property type="entry name" value="Znf_C2H2_sf"/>
</dbReference>
<dbReference type="SUPFAM" id="SSF57667">
    <property type="entry name" value="beta-beta-alpha zinc fingers"/>
    <property type="match status" value="3"/>
</dbReference>
<evidence type="ECO:0000256" key="9">
    <source>
        <dbReference type="ARBA" id="ARBA00023242"/>
    </source>
</evidence>
<dbReference type="AlphaFoldDB" id="A0AAN6UFR5"/>
<feature type="domain" description="C2H2-type" evidence="12">
    <location>
        <begin position="519"/>
        <end position="546"/>
    </location>
</feature>
<feature type="region of interest" description="Disordered" evidence="11">
    <location>
        <begin position="355"/>
        <end position="422"/>
    </location>
</feature>
<dbReference type="FunFam" id="3.30.160.60:FF:000495">
    <property type="entry name" value="zinc finger protein 668"/>
    <property type="match status" value="1"/>
</dbReference>
<dbReference type="InterPro" id="IPR013087">
    <property type="entry name" value="Znf_C2H2_type"/>
</dbReference>
<dbReference type="PANTHER" id="PTHR23235">
    <property type="entry name" value="KRUEPPEL-LIKE TRANSCRIPTION FACTOR"/>
    <property type="match status" value="1"/>
</dbReference>
<evidence type="ECO:0000259" key="12">
    <source>
        <dbReference type="PROSITE" id="PS50157"/>
    </source>
</evidence>
<dbReference type="FunFam" id="3.30.160.60:FF:000446">
    <property type="entry name" value="Zinc finger protein"/>
    <property type="match status" value="1"/>
</dbReference>
<keyword evidence="3" id="KW-0677">Repeat</keyword>
<dbReference type="Pfam" id="PF00096">
    <property type="entry name" value="zf-C2H2"/>
    <property type="match status" value="4"/>
</dbReference>